<name>A0ABX2P325_9PROT</name>
<evidence type="ECO:0000313" key="1">
    <source>
        <dbReference type="EMBL" id="NVN46318.1"/>
    </source>
</evidence>
<evidence type="ECO:0000313" key="2">
    <source>
        <dbReference type="Proteomes" id="UP001516351"/>
    </source>
</evidence>
<keyword evidence="2" id="KW-1185">Reference proteome</keyword>
<gene>
    <name evidence="1" type="ORF">HW542_05785</name>
</gene>
<protein>
    <submittedName>
        <fullName evidence="1">Uncharacterized protein</fullName>
    </submittedName>
</protein>
<dbReference type="EMBL" id="JABXXV010000003">
    <property type="protein sequence ID" value="NVN46318.1"/>
    <property type="molecule type" value="Genomic_DNA"/>
</dbReference>
<organism evidence="1 2">
    <name type="scientific">Asaia spathodeae</name>
    <dbReference type="NCBI Taxonomy" id="657016"/>
    <lineage>
        <taxon>Bacteria</taxon>
        <taxon>Pseudomonadati</taxon>
        <taxon>Pseudomonadota</taxon>
        <taxon>Alphaproteobacteria</taxon>
        <taxon>Acetobacterales</taxon>
        <taxon>Acetobacteraceae</taxon>
        <taxon>Asaia</taxon>
    </lineage>
</organism>
<sequence>MEAPRLPEQAHTHLLEAYLIVFEATNDGFYLERGKSGAFCCFLSGAVCPSIAEWWLD</sequence>
<dbReference type="Proteomes" id="UP001516351">
    <property type="component" value="Unassembled WGS sequence"/>
</dbReference>
<proteinExistence type="predicted"/>
<accession>A0ABX2P325</accession>
<comment type="caution">
    <text evidence="1">The sequence shown here is derived from an EMBL/GenBank/DDBJ whole genome shotgun (WGS) entry which is preliminary data.</text>
</comment>
<reference evidence="1 2" key="1">
    <citation type="submission" date="2020-06" db="EMBL/GenBank/DDBJ databases">
        <title>Synonyms of Asaia species.</title>
        <authorList>
            <person name="Sombolestani A."/>
        </authorList>
    </citation>
    <scope>NUCLEOTIDE SEQUENCE [LARGE SCALE GENOMIC DNA]</scope>
    <source>
        <strain evidence="1 2">LMG 27047</strain>
    </source>
</reference>